<evidence type="ECO:0000259" key="7">
    <source>
        <dbReference type="Pfam" id="PF04560"/>
    </source>
</evidence>
<dbReference type="AlphaFoldDB" id="A0A9Q1RUD8"/>
<dbReference type="EMBL" id="JAJAGQ010000001">
    <property type="protein sequence ID" value="KAJ8573802.1"/>
    <property type="molecule type" value="Genomic_DNA"/>
</dbReference>
<proteinExistence type="inferred from homology"/>
<evidence type="ECO:0000256" key="4">
    <source>
        <dbReference type="ARBA" id="ARBA00022679"/>
    </source>
</evidence>
<protein>
    <recommendedName>
        <fullName evidence="2">DNA-directed RNA polymerase</fullName>
        <ecNumber evidence="2">2.7.7.6</ecNumber>
    </recommendedName>
</protein>
<name>A0A9Q1RUD8_9SOLA</name>
<keyword evidence="4" id="KW-0808">Transferase</keyword>
<comment type="caution">
    <text evidence="8">The sequence shown here is derived from an EMBL/GenBank/DDBJ whole genome shotgun (WGS) entry which is preliminary data.</text>
</comment>
<dbReference type="GO" id="GO:0003899">
    <property type="term" value="F:DNA-directed RNA polymerase activity"/>
    <property type="evidence" value="ECO:0007669"/>
    <property type="project" value="UniProtKB-EC"/>
</dbReference>
<reference evidence="9" key="1">
    <citation type="journal article" date="2023" name="Proc. Natl. Acad. Sci. U.S.A.">
        <title>Genomic and structural basis for evolution of tropane alkaloid biosynthesis.</title>
        <authorList>
            <person name="Wanga Y.-J."/>
            <person name="Taina T."/>
            <person name="Yua J.-Y."/>
            <person name="Lia J."/>
            <person name="Xua B."/>
            <person name="Chenc J."/>
            <person name="D'Auriad J.C."/>
            <person name="Huanga J.-P."/>
            <person name="Huanga S.-X."/>
        </authorList>
    </citation>
    <scope>NUCLEOTIDE SEQUENCE [LARGE SCALE GENOMIC DNA]</scope>
    <source>
        <strain evidence="9">cv. KIB-2019</strain>
    </source>
</reference>
<keyword evidence="9" id="KW-1185">Reference proteome</keyword>
<dbReference type="SUPFAM" id="SSF64484">
    <property type="entry name" value="beta and beta-prime subunits of DNA dependent RNA-polymerase"/>
    <property type="match status" value="1"/>
</dbReference>
<dbReference type="InterPro" id="IPR015712">
    <property type="entry name" value="DNA-dir_RNA_pol_su2"/>
</dbReference>
<sequence length="107" mass="12118">MVDDKIRSRGRGPVQILTRQPAEACRREISGWRDMIRVHVCQQCGLIAIANLKKMSSECRSCRKKTDNVQVYILYACKLLIQEFMSTKIAVTNLTKELKTSSGKNAS</sequence>
<evidence type="ECO:0000313" key="8">
    <source>
        <dbReference type="EMBL" id="KAJ8573802.1"/>
    </source>
</evidence>
<evidence type="ECO:0000256" key="6">
    <source>
        <dbReference type="ARBA" id="ARBA00023163"/>
    </source>
</evidence>
<dbReference type="GO" id="GO:0000428">
    <property type="term" value="C:DNA-directed RNA polymerase complex"/>
    <property type="evidence" value="ECO:0007669"/>
    <property type="project" value="UniProtKB-KW"/>
</dbReference>
<dbReference type="Pfam" id="PF04560">
    <property type="entry name" value="RNA_pol_Rpb2_7"/>
    <property type="match status" value="1"/>
</dbReference>
<dbReference type="OrthoDB" id="10248617at2759"/>
<evidence type="ECO:0000256" key="1">
    <source>
        <dbReference type="ARBA" id="ARBA00006835"/>
    </source>
</evidence>
<dbReference type="Proteomes" id="UP001152561">
    <property type="component" value="Unassembled WGS sequence"/>
</dbReference>
<dbReference type="InterPro" id="IPR007641">
    <property type="entry name" value="RNA_pol_Rpb2_7"/>
</dbReference>
<accession>A0A9Q1RUD8</accession>
<evidence type="ECO:0000256" key="3">
    <source>
        <dbReference type="ARBA" id="ARBA00022478"/>
    </source>
</evidence>
<dbReference type="GO" id="GO:0006351">
    <property type="term" value="P:DNA-templated transcription"/>
    <property type="evidence" value="ECO:0007669"/>
    <property type="project" value="InterPro"/>
</dbReference>
<keyword evidence="5" id="KW-0548">Nucleotidyltransferase</keyword>
<evidence type="ECO:0000256" key="5">
    <source>
        <dbReference type="ARBA" id="ARBA00022695"/>
    </source>
</evidence>
<gene>
    <name evidence="8" type="ORF">K7X08_010313</name>
</gene>
<evidence type="ECO:0000256" key="2">
    <source>
        <dbReference type="ARBA" id="ARBA00012418"/>
    </source>
</evidence>
<dbReference type="Gene3D" id="3.90.1800.10">
    <property type="entry name" value="RNA polymerase alpha subunit dimerisation domain"/>
    <property type="match status" value="1"/>
</dbReference>
<dbReference type="GO" id="GO:0003677">
    <property type="term" value="F:DNA binding"/>
    <property type="evidence" value="ECO:0007669"/>
    <property type="project" value="InterPro"/>
</dbReference>
<keyword evidence="3" id="KW-0240">DNA-directed RNA polymerase</keyword>
<dbReference type="EC" id="2.7.7.6" evidence="2"/>
<keyword evidence="6" id="KW-0804">Transcription</keyword>
<dbReference type="GO" id="GO:0032549">
    <property type="term" value="F:ribonucleoside binding"/>
    <property type="evidence" value="ECO:0007669"/>
    <property type="project" value="InterPro"/>
</dbReference>
<organism evidence="8 9">
    <name type="scientific">Anisodus acutangulus</name>
    <dbReference type="NCBI Taxonomy" id="402998"/>
    <lineage>
        <taxon>Eukaryota</taxon>
        <taxon>Viridiplantae</taxon>
        <taxon>Streptophyta</taxon>
        <taxon>Embryophyta</taxon>
        <taxon>Tracheophyta</taxon>
        <taxon>Spermatophyta</taxon>
        <taxon>Magnoliopsida</taxon>
        <taxon>eudicotyledons</taxon>
        <taxon>Gunneridae</taxon>
        <taxon>Pentapetalae</taxon>
        <taxon>asterids</taxon>
        <taxon>lamiids</taxon>
        <taxon>Solanales</taxon>
        <taxon>Solanaceae</taxon>
        <taxon>Solanoideae</taxon>
        <taxon>Hyoscyameae</taxon>
        <taxon>Anisodus</taxon>
    </lineage>
</organism>
<evidence type="ECO:0000313" key="9">
    <source>
        <dbReference type="Proteomes" id="UP001152561"/>
    </source>
</evidence>
<dbReference type="PANTHER" id="PTHR20856">
    <property type="entry name" value="DNA-DIRECTED RNA POLYMERASE I SUBUNIT 2"/>
    <property type="match status" value="1"/>
</dbReference>
<comment type="similarity">
    <text evidence="1">Belongs to the RNA polymerase beta chain family.</text>
</comment>
<feature type="domain" description="RNA polymerase Rpb2" evidence="7">
    <location>
        <begin position="34"/>
        <end position="94"/>
    </location>
</feature>